<dbReference type="InterPro" id="IPR045853">
    <property type="entry name" value="Pep_chain_release_fac_I_sf"/>
</dbReference>
<keyword evidence="2" id="KW-0488">Methylation</keyword>
<dbReference type="GO" id="GO:0003747">
    <property type="term" value="F:translation release factor activity"/>
    <property type="evidence" value="ECO:0007669"/>
    <property type="project" value="InterPro"/>
</dbReference>
<dbReference type="Gene3D" id="3.30.160.20">
    <property type="match status" value="1"/>
</dbReference>
<organism evidence="6 7">
    <name type="scientific">Nadsonia fulvescens var. elongata DSM 6958</name>
    <dbReference type="NCBI Taxonomy" id="857566"/>
    <lineage>
        <taxon>Eukaryota</taxon>
        <taxon>Fungi</taxon>
        <taxon>Dikarya</taxon>
        <taxon>Ascomycota</taxon>
        <taxon>Saccharomycotina</taxon>
        <taxon>Dipodascomycetes</taxon>
        <taxon>Dipodascales</taxon>
        <taxon>Dipodascales incertae sedis</taxon>
        <taxon>Nadsonia</taxon>
    </lineage>
</organism>
<evidence type="ECO:0000313" key="6">
    <source>
        <dbReference type="EMBL" id="ODQ64613.1"/>
    </source>
</evidence>
<accession>A0A1E3PGR6</accession>
<keyword evidence="7" id="KW-1185">Reference proteome</keyword>
<gene>
    <name evidence="6" type="ORF">NADFUDRAFT_60391</name>
</gene>
<dbReference type="OrthoDB" id="2019491at2759"/>
<dbReference type="GO" id="GO:0005743">
    <property type="term" value="C:mitochondrial inner membrane"/>
    <property type="evidence" value="ECO:0007669"/>
    <property type="project" value="EnsemblFungi"/>
</dbReference>
<dbReference type="Gene3D" id="6.10.140.1950">
    <property type="match status" value="1"/>
</dbReference>
<sequence length="406" mass="45654">MILSQLGRTARNASAKYSISNSYRSFSANRRLYSSETSEIKFLPGLLCKRAEKICDEYNKLEKEASNAQTYNSEVSTKLVKLGSIVNNYREYESSVSEIDDLRQMFSDPSLKAEAEEEMKSLTESIKTLVDKLQSRLLPPHIFSDNACILELRPGVGGSEAMIFTEDLLHMYQGYATENKWPFQVVSLTPNSAGGITEAILSVDKPGSYEKFQYEAGVHRVQRVPATESKGRTHTSTAAVVVLPQLGGDSEADAEASERKYAPGEVHIEVMRARGAGGQHVNRTESAVRITHIPSGIVVSMQDARSQHKNKAKAFQILDSRLAEIERVKRVEFEKSKRTAQVSSTGRSDKIRTYNYVQKRVTDHRCGFSMYNLDECMTGKRLEEVIQAMEKHDQIEKMEMLLEQET</sequence>
<evidence type="ECO:0000256" key="3">
    <source>
        <dbReference type="ARBA" id="ARBA00022917"/>
    </source>
</evidence>
<dbReference type="EMBL" id="KV454411">
    <property type="protein sequence ID" value="ODQ64613.1"/>
    <property type="molecule type" value="Genomic_DNA"/>
</dbReference>
<dbReference type="SUPFAM" id="SSF75620">
    <property type="entry name" value="Release factor"/>
    <property type="match status" value="1"/>
</dbReference>
<evidence type="ECO:0000256" key="2">
    <source>
        <dbReference type="ARBA" id="ARBA00022481"/>
    </source>
</evidence>
<dbReference type="InterPro" id="IPR005139">
    <property type="entry name" value="PCRF"/>
</dbReference>
<dbReference type="AlphaFoldDB" id="A0A1E3PGR6"/>
<comment type="similarity">
    <text evidence="1">Belongs to the prokaryotic/mitochondrial release factor family.</text>
</comment>
<dbReference type="Gene3D" id="3.30.70.1660">
    <property type="match status" value="2"/>
</dbReference>
<dbReference type="Pfam" id="PF03462">
    <property type="entry name" value="PCRF"/>
    <property type="match status" value="1"/>
</dbReference>
<name>A0A1E3PGR6_9ASCO</name>
<reference evidence="6 7" key="1">
    <citation type="journal article" date="2016" name="Proc. Natl. Acad. Sci. U.S.A.">
        <title>Comparative genomics of biotechnologically important yeasts.</title>
        <authorList>
            <person name="Riley R."/>
            <person name="Haridas S."/>
            <person name="Wolfe K.H."/>
            <person name="Lopes M.R."/>
            <person name="Hittinger C.T."/>
            <person name="Goeker M."/>
            <person name="Salamov A.A."/>
            <person name="Wisecaver J.H."/>
            <person name="Long T.M."/>
            <person name="Calvey C.H."/>
            <person name="Aerts A.L."/>
            <person name="Barry K.W."/>
            <person name="Choi C."/>
            <person name="Clum A."/>
            <person name="Coughlan A.Y."/>
            <person name="Deshpande S."/>
            <person name="Douglass A.P."/>
            <person name="Hanson S.J."/>
            <person name="Klenk H.-P."/>
            <person name="LaButti K.M."/>
            <person name="Lapidus A."/>
            <person name="Lindquist E.A."/>
            <person name="Lipzen A.M."/>
            <person name="Meier-Kolthoff J.P."/>
            <person name="Ohm R.A."/>
            <person name="Otillar R.P."/>
            <person name="Pangilinan J.L."/>
            <person name="Peng Y."/>
            <person name="Rokas A."/>
            <person name="Rosa C.A."/>
            <person name="Scheuner C."/>
            <person name="Sibirny A.A."/>
            <person name="Slot J.C."/>
            <person name="Stielow J.B."/>
            <person name="Sun H."/>
            <person name="Kurtzman C.P."/>
            <person name="Blackwell M."/>
            <person name="Grigoriev I.V."/>
            <person name="Jeffries T.W."/>
        </authorList>
    </citation>
    <scope>NUCLEOTIDE SEQUENCE [LARGE SCALE GENOMIC DNA]</scope>
    <source>
        <strain evidence="6 7">DSM 6958</strain>
    </source>
</reference>
<dbReference type="STRING" id="857566.A0A1E3PGR6"/>
<dbReference type="FunFam" id="3.30.160.20:FF:000004">
    <property type="entry name" value="Peptide chain release factor 1"/>
    <property type="match status" value="1"/>
</dbReference>
<evidence type="ECO:0000256" key="1">
    <source>
        <dbReference type="ARBA" id="ARBA00010835"/>
    </source>
</evidence>
<dbReference type="PANTHER" id="PTHR43804">
    <property type="entry name" value="LD18447P"/>
    <property type="match status" value="1"/>
</dbReference>
<feature type="domain" description="Prokaryotic-type class I peptide chain release factors" evidence="5">
    <location>
        <begin position="272"/>
        <end position="288"/>
    </location>
</feature>
<dbReference type="Proteomes" id="UP000095009">
    <property type="component" value="Unassembled WGS sequence"/>
</dbReference>
<dbReference type="PANTHER" id="PTHR43804:SF7">
    <property type="entry name" value="LD18447P"/>
    <property type="match status" value="1"/>
</dbReference>
<dbReference type="InterPro" id="IPR000352">
    <property type="entry name" value="Pep_chain_release_fac_I"/>
</dbReference>
<evidence type="ECO:0000259" key="5">
    <source>
        <dbReference type="PROSITE" id="PS00745"/>
    </source>
</evidence>
<dbReference type="GO" id="GO:0032543">
    <property type="term" value="P:mitochondrial translation"/>
    <property type="evidence" value="ECO:0007669"/>
    <property type="project" value="UniProtKB-ARBA"/>
</dbReference>
<proteinExistence type="inferred from homology"/>
<dbReference type="InterPro" id="IPR050057">
    <property type="entry name" value="Prokaryotic/Mito_RF"/>
</dbReference>
<dbReference type="PROSITE" id="PS00745">
    <property type="entry name" value="RF_PROK_I"/>
    <property type="match status" value="1"/>
</dbReference>
<keyword evidence="3" id="KW-0648">Protein biosynthesis</keyword>
<evidence type="ECO:0000256" key="4">
    <source>
        <dbReference type="ARBA" id="ARBA00067174"/>
    </source>
</evidence>
<dbReference type="SMART" id="SM00937">
    <property type="entry name" value="PCRF"/>
    <property type="match status" value="1"/>
</dbReference>
<evidence type="ECO:0000313" key="7">
    <source>
        <dbReference type="Proteomes" id="UP000095009"/>
    </source>
</evidence>
<dbReference type="Pfam" id="PF00472">
    <property type="entry name" value="RF-1"/>
    <property type="match status" value="1"/>
</dbReference>
<protein>
    <recommendedName>
        <fullName evidence="4">Peptide chain release factor 1, mitochondrial</fullName>
    </recommendedName>
</protein>